<evidence type="ECO:0000256" key="1">
    <source>
        <dbReference type="SAM" id="MobiDB-lite"/>
    </source>
</evidence>
<reference evidence="2 3" key="1">
    <citation type="submission" date="2016-04" db="EMBL/GenBank/DDBJ databases">
        <title>A degradative enzymes factory behind the ericoid mycorrhizal symbiosis.</title>
        <authorList>
            <consortium name="DOE Joint Genome Institute"/>
            <person name="Martino E."/>
            <person name="Morin E."/>
            <person name="Grelet G."/>
            <person name="Kuo A."/>
            <person name="Kohler A."/>
            <person name="Daghino S."/>
            <person name="Barry K."/>
            <person name="Choi C."/>
            <person name="Cichocki N."/>
            <person name="Clum A."/>
            <person name="Copeland A."/>
            <person name="Hainaut M."/>
            <person name="Haridas S."/>
            <person name="Labutti K."/>
            <person name="Lindquist E."/>
            <person name="Lipzen A."/>
            <person name="Khouja H.-R."/>
            <person name="Murat C."/>
            <person name="Ohm R."/>
            <person name="Olson A."/>
            <person name="Spatafora J."/>
            <person name="Veneault-Fourrey C."/>
            <person name="Henrissat B."/>
            <person name="Grigoriev I."/>
            <person name="Martin F."/>
            <person name="Perotto S."/>
        </authorList>
    </citation>
    <scope>NUCLEOTIDE SEQUENCE [LARGE SCALE GENOMIC DNA]</scope>
    <source>
        <strain evidence="2 3">E</strain>
    </source>
</reference>
<dbReference type="GeneID" id="36580473"/>
<dbReference type="RefSeq" id="XP_024737490.1">
    <property type="nucleotide sequence ID" value="XM_024872392.1"/>
</dbReference>
<keyword evidence="3" id="KW-1185">Reference proteome</keyword>
<sequence>MHQTIISGSSVQSTLPSHQDPFQIGLLPRSRSACNNTVESEHSMLWISRDKKPRTSKHHKQTRSEPASSSNREVQNAMAVDRRKQFIENTAELSRESILWVEGGSLIVDRLMAVETTGLLVFRFKLALLMMGQKGCPAGDDGSFPTAHFANSLRRTLSGN</sequence>
<feature type="compositionally biased region" description="Basic residues" evidence="1">
    <location>
        <begin position="51"/>
        <end position="61"/>
    </location>
</feature>
<proteinExistence type="predicted"/>
<feature type="region of interest" description="Disordered" evidence="1">
    <location>
        <begin position="45"/>
        <end position="75"/>
    </location>
</feature>
<feature type="compositionally biased region" description="Polar residues" evidence="1">
    <location>
        <begin position="64"/>
        <end position="74"/>
    </location>
</feature>
<name>A0A2J6TC41_9HELO</name>
<dbReference type="InParanoid" id="A0A2J6TC41"/>
<evidence type="ECO:0000313" key="2">
    <source>
        <dbReference type="EMBL" id="PMD60586.1"/>
    </source>
</evidence>
<dbReference type="Proteomes" id="UP000235371">
    <property type="component" value="Unassembled WGS sequence"/>
</dbReference>
<dbReference type="AlphaFoldDB" id="A0A2J6TC41"/>
<dbReference type="EMBL" id="KZ613788">
    <property type="protein sequence ID" value="PMD60586.1"/>
    <property type="molecule type" value="Genomic_DNA"/>
</dbReference>
<accession>A0A2J6TC41</accession>
<evidence type="ECO:0000313" key="3">
    <source>
        <dbReference type="Proteomes" id="UP000235371"/>
    </source>
</evidence>
<protein>
    <submittedName>
        <fullName evidence="2">Uncharacterized protein</fullName>
    </submittedName>
</protein>
<organism evidence="2 3">
    <name type="scientific">Hyaloscypha bicolor E</name>
    <dbReference type="NCBI Taxonomy" id="1095630"/>
    <lineage>
        <taxon>Eukaryota</taxon>
        <taxon>Fungi</taxon>
        <taxon>Dikarya</taxon>
        <taxon>Ascomycota</taxon>
        <taxon>Pezizomycotina</taxon>
        <taxon>Leotiomycetes</taxon>
        <taxon>Helotiales</taxon>
        <taxon>Hyaloscyphaceae</taxon>
        <taxon>Hyaloscypha</taxon>
        <taxon>Hyaloscypha bicolor</taxon>
    </lineage>
</organism>
<gene>
    <name evidence="2" type="ORF">K444DRAFT_386322</name>
</gene>